<dbReference type="PATRIC" id="fig|1502.177.peg.3654"/>
<feature type="domain" description="Zinc finger CHC2-type" evidence="4">
    <location>
        <begin position="40"/>
        <end position="96"/>
    </location>
</feature>
<dbReference type="Pfam" id="PF01807">
    <property type="entry name" value="Zn_ribbon_DnaG"/>
    <property type="match status" value="1"/>
</dbReference>
<evidence type="ECO:0000256" key="3">
    <source>
        <dbReference type="ARBA" id="ARBA00022833"/>
    </source>
</evidence>
<keyword evidence="1" id="KW-0479">Metal-binding</keyword>
<proteinExistence type="predicted"/>
<dbReference type="GO" id="GO:0005737">
    <property type="term" value="C:cytoplasm"/>
    <property type="evidence" value="ECO:0007669"/>
    <property type="project" value="TreeGrafter"/>
</dbReference>
<dbReference type="InterPro" id="IPR002694">
    <property type="entry name" value="Znf_CHC2"/>
</dbReference>
<reference evidence="5 6" key="1">
    <citation type="journal article" date="2016" name="PLoS ONE">
        <title>Plasmid Characterization and Chromosome Analysis of Two netF+ Clostridium perfringens Isolates Associated with Foal and Canine Necrotizing Enteritis.</title>
        <authorList>
            <person name="Mehdizadeh Gohari I."/>
            <person name="Kropinski A.M."/>
            <person name="Weese S.J."/>
            <person name="Parreira V.R."/>
            <person name="Whitehead A.E."/>
            <person name="Boerlin P."/>
            <person name="Prescott J.F."/>
        </authorList>
    </citation>
    <scope>NUCLEOTIDE SEQUENCE [LARGE SCALE GENOMIC DNA]</scope>
    <source>
        <strain evidence="5 6">JP838</strain>
        <plasmid evidence="6">Plasmid pJFP838A</plasmid>
    </source>
</reference>
<dbReference type="Proteomes" id="UP000070260">
    <property type="component" value="Plasmid pJFP838A"/>
</dbReference>
<evidence type="ECO:0000256" key="1">
    <source>
        <dbReference type="ARBA" id="ARBA00022723"/>
    </source>
</evidence>
<name>A0A140GS50_CLOPF</name>
<dbReference type="InterPro" id="IPR024385">
    <property type="entry name" value="DUF3854"/>
</dbReference>
<sequence length="466" mass="53812">MDLNFKKEFVSKLSQQILENVNIIDVASKYLNLKYSHGNYLSLCPFHNDNRLGSFSISPSKNICKCFSCGEGGNAIALYKHIKGYCKYYDAIVNMGLDFGLINQSTYDEYYSDDFNIKRVKIKKIEKKVTPYREEVDRQDEVIIDLVYRALKYICGLKEEHKAYLMNRGLSEDETSEYFSIPSEDIVDKLVFEISKYKKDFSVSNLKGIPGFYYDTNLNKWCNSKSKGIGICIKNAFGIIEGIQIRRDKVEENQTRYIWFSSSFAYKYEGLDMGRTAKIAVDVVYPKKIKLPTVFITEGRFKARAIAEEFGVIALSVQGVGNWIYLKDTILDIEKNSKLTNKLYVGKGDFKIKHLMMAFDADMAYNIQVTKQLLNVIDKLEDLNIDMKIAIWDEHFGKGIDDMIEAGHRDMLESMDYEEFSKQANIVIQQAFKQSNARTAKDVPKELVYELYLKCILSKCKKYKNI</sequence>
<evidence type="ECO:0000313" key="6">
    <source>
        <dbReference type="Proteomes" id="UP000070260"/>
    </source>
</evidence>
<dbReference type="PANTHER" id="PTHR30313">
    <property type="entry name" value="DNA PRIMASE"/>
    <property type="match status" value="1"/>
</dbReference>
<accession>A0A140GS50</accession>
<evidence type="ECO:0000259" key="4">
    <source>
        <dbReference type="SMART" id="SM00400"/>
    </source>
</evidence>
<keyword evidence="5" id="KW-0808">Transferase</keyword>
<keyword evidence="3" id="KW-0862">Zinc</keyword>
<keyword evidence="5" id="KW-0548">Nucleotidyltransferase</keyword>
<evidence type="ECO:0000313" key="5">
    <source>
        <dbReference type="EMBL" id="AMN31359.1"/>
    </source>
</evidence>
<dbReference type="PANTHER" id="PTHR30313:SF2">
    <property type="entry name" value="DNA PRIMASE"/>
    <property type="match status" value="1"/>
</dbReference>
<dbReference type="GO" id="GO:0003677">
    <property type="term" value="F:DNA binding"/>
    <property type="evidence" value="ECO:0007669"/>
    <property type="project" value="InterPro"/>
</dbReference>
<dbReference type="SMART" id="SM00400">
    <property type="entry name" value="ZnF_CHCC"/>
    <property type="match status" value="1"/>
</dbReference>
<dbReference type="Gene3D" id="3.90.580.10">
    <property type="entry name" value="Zinc finger, CHC2-type domain"/>
    <property type="match status" value="1"/>
</dbReference>
<keyword evidence="2" id="KW-0863">Zinc-finger</keyword>
<gene>
    <name evidence="5" type="ORF">JFP838_pA0443</name>
</gene>
<dbReference type="InterPro" id="IPR036977">
    <property type="entry name" value="DNA_primase_Znf_CHC2"/>
</dbReference>
<dbReference type="InterPro" id="IPR050219">
    <property type="entry name" value="DnaG_primase"/>
</dbReference>
<organism evidence="5 6">
    <name type="scientific">Clostridium perfringens</name>
    <dbReference type="NCBI Taxonomy" id="1502"/>
    <lineage>
        <taxon>Bacteria</taxon>
        <taxon>Bacillati</taxon>
        <taxon>Bacillota</taxon>
        <taxon>Clostridia</taxon>
        <taxon>Eubacteriales</taxon>
        <taxon>Clostridiaceae</taxon>
        <taxon>Clostridium</taxon>
    </lineage>
</organism>
<protein>
    <submittedName>
        <fullName evidence="5">DNA primase</fullName>
        <ecNumber evidence="5">2.7.7.-</ecNumber>
    </submittedName>
</protein>
<dbReference type="EMBL" id="CP013615">
    <property type="protein sequence ID" value="AMN31359.1"/>
    <property type="molecule type" value="Genomic_DNA"/>
</dbReference>
<dbReference type="GO" id="GO:0008270">
    <property type="term" value="F:zinc ion binding"/>
    <property type="evidence" value="ECO:0007669"/>
    <property type="project" value="UniProtKB-KW"/>
</dbReference>
<geneLocation type="plasmid" evidence="5 6">
    <name>pJFP838A</name>
</geneLocation>
<dbReference type="GO" id="GO:0003899">
    <property type="term" value="F:DNA-directed RNA polymerase activity"/>
    <property type="evidence" value="ECO:0007669"/>
    <property type="project" value="InterPro"/>
</dbReference>
<dbReference type="GO" id="GO:0006269">
    <property type="term" value="P:DNA replication, synthesis of primer"/>
    <property type="evidence" value="ECO:0007669"/>
    <property type="project" value="TreeGrafter"/>
</dbReference>
<dbReference type="AlphaFoldDB" id="A0A140GS50"/>
<dbReference type="Pfam" id="PF12965">
    <property type="entry name" value="DUF3854"/>
    <property type="match status" value="1"/>
</dbReference>
<keyword evidence="5" id="KW-0614">Plasmid</keyword>
<dbReference type="RefSeq" id="WP_061429936.1">
    <property type="nucleotide sequence ID" value="NZ_CP013615.1"/>
</dbReference>
<evidence type="ECO:0000256" key="2">
    <source>
        <dbReference type="ARBA" id="ARBA00022771"/>
    </source>
</evidence>
<dbReference type="EC" id="2.7.7.-" evidence="5"/>
<dbReference type="SUPFAM" id="SSF57783">
    <property type="entry name" value="Zinc beta-ribbon"/>
    <property type="match status" value="1"/>
</dbReference>